<evidence type="ECO:0000256" key="6">
    <source>
        <dbReference type="ARBA" id="ARBA00022833"/>
    </source>
</evidence>
<dbReference type="InterPro" id="IPR045886">
    <property type="entry name" value="ThiF/MoeB/HesA"/>
</dbReference>
<evidence type="ECO:0000256" key="4">
    <source>
        <dbReference type="ARBA" id="ARBA00022741"/>
    </source>
</evidence>
<dbReference type="Pfam" id="PF00899">
    <property type="entry name" value="ThiF"/>
    <property type="match status" value="1"/>
</dbReference>
<dbReference type="InterPro" id="IPR035985">
    <property type="entry name" value="Ubiquitin-activating_enz"/>
</dbReference>
<comment type="similarity">
    <text evidence="1">Belongs to the ubiquitin-activating E1 family. UBA5 subfamily.</text>
</comment>
<dbReference type="Gene3D" id="3.40.50.720">
    <property type="entry name" value="NAD(P)-binding Rossmann-like Domain"/>
    <property type="match status" value="1"/>
</dbReference>
<organism evidence="10 11">
    <name type="scientific">Rehmannia glutinosa</name>
    <name type="common">Chinese foxglove</name>
    <dbReference type="NCBI Taxonomy" id="99300"/>
    <lineage>
        <taxon>Eukaryota</taxon>
        <taxon>Viridiplantae</taxon>
        <taxon>Streptophyta</taxon>
        <taxon>Embryophyta</taxon>
        <taxon>Tracheophyta</taxon>
        <taxon>Spermatophyta</taxon>
        <taxon>Magnoliopsida</taxon>
        <taxon>eudicotyledons</taxon>
        <taxon>Gunneridae</taxon>
        <taxon>Pentapetalae</taxon>
        <taxon>asterids</taxon>
        <taxon>lamiids</taxon>
        <taxon>Lamiales</taxon>
        <taxon>Orobanchaceae</taxon>
        <taxon>Rehmannieae</taxon>
        <taxon>Rehmannia</taxon>
    </lineage>
</organism>
<keyword evidence="7" id="KW-0067">ATP-binding</keyword>
<accession>A0ABR0U3A4</accession>
<evidence type="ECO:0000256" key="2">
    <source>
        <dbReference type="ARBA" id="ARBA00016279"/>
    </source>
</evidence>
<keyword evidence="11" id="KW-1185">Reference proteome</keyword>
<keyword evidence="5" id="KW-0833">Ubl conjugation pathway</keyword>
<dbReference type="SUPFAM" id="SSF69572">
    <property type="entry name" value="Activating enzymes of the ubiquitin-like proteins"/>
    <property type="match status" value="1"/>
</dbReference>
<protein>
    <recommendedName>
        <fullName evidence="2">Ubiquitin-like modifier-activating enzyme 5</fullName>
    </recommendedName>
</protein>
<keyword evidence="4" id="KW-0547">Nucleotide-binding</keyword>
<dbReference type="PANTHER" id="PTHR10953">
    <property type="entry name" value="UBIQUITIN-ACTIVATING ENZYME E1"/>
    <property type="match status" value="1"/>
</dbReference>
<evidence type="ECO:0000256" key="3">
    <source>
        <dbReference type="ARBA" id="ARBA00022723"/>
    </source>
</evidence>
<feature type="domain" description="THIF-type NAD/FAD binding fold" evidence="9">
    <location>
        <begin position="65"/>
        <end position="333"/>
    </location>
</feature>
<sequence length="439" mass="48453">MEAELKGLLSDLHSLKDSLRDPSHQELLDKMRSRVEHLSMAEKLTNMQRSKIKDMSAEVVDSNPYSRLMALQRMGIVDNYERIREFSVAIGIGGVGSVAAEMLTRCGIGRLLHLYDYDKVELANMNRLFFRPEQAGMTKTDAAVQTLSDINPDVVLESYTLNITTIQGFETFMSSLKNKSFRPDKEGIGVDLVLSCVDNYEARMVVNQACNELSQTWMESEVGACSVISFELESVSENAVSGHIQLLVPGETACFACAPPWYVVASGVDERTLKREGVCAASLPTTMGVVAGLLVQNTLKYLLKFGSVTPYLGYNALKDFFPTMEMKPNPQCSNAACLERQKEYILAKPARDAAAKAKMEAEELVEPECLHEDNEWSISVVDDSDIQGPNGSSSGALPEGLVHELPSADEFQKPSVSEEISTDIDDLEDLRKQLEALNN</sequence>
<feature type="region of interest" description="Disordered" evidence="8">
    <location>
        <begin position="382"/>
        <end position="424"/>
    </location>
</feature>
<evidence type="ECO:0000256" key="8">
    <source>
        <dbReference type="SAM" id="MobiDB-lite"/>
    </source>
</evidence>
<evidence type="ECO:0000256" key="7">
    <source>
        <dbReference type="ARBA" id="ARBA00022840"/>
    </source>
</evidence>
<name>A0ABR0U3A4_REHGL</name>
<keyword evidence="3" id="KW-0479">Metal-binding</keyword>
<evidence type="ECO:0000313" key="11">
    <source>
        <dbReference type="Proteomes" id="UP001318860"/>
    </source>
</evidence>
<reference evidence="10 11" key="1">
    <citation type="journal article" date="2021" name="Comput. Struct. Biotechnol. J.">
        <title>De novo genome assembly of the potent medicinal plant Rehmannia glutinosa using nanopore technology.</title>
        <authorList>
            <person name="Ma L."/>
            <person name="Dong C."/>
            <person name="Song C."/>
            <person name="Wang X."/>
            <person name="Zheng X."/>
            <person name="Niu Y."/>
            <person name="Chen S."/>
            <person name="Feng W."/>
        </authorList>
    </citation>
    <scope>NUCLEOTIDE SEQUENCE [LARGE SCALE GENOMIC DNA]</scope>
    <source>
        <strain evidence="10">DH-2019</strain>
    </source>
</reference>
<dbReference type="EMBL" id="JABTTQ020003477">
    <property type="protein sequence ID" value="KAK6116964.1"/>
    <property type="molecule type" value="Genomic_DNA"/>
</dbReference>
<proteinExistence type="inferred from homology"/>
<gene>
    <name evidence="10" type="ORF">DH2020_049339</name>
</gene>
<comment type="caution">
    <text evidence="10">The sequence shown here is derived from an EMBL/GenBank/DDBJ whole genome shotgun (WGS) entry which is preliminary data.</text>
</comment>
<dbReference type="PANTHER" id="PTHR10953:SF9">
    <property type="entry name" value="UBIQUITIN-LIKE MODIFIER-ACTIVATING ENZYME 5"/>
    <property type="match status" value="1"/>
</dbReference>
<evidence type="ECO:0000313" key="10">
    <source>
        <dbReference type="EMBL" id="KAK6116964.1"/>
    </source>
</evidence>
<keyword evidence="6" id="KW-0862">Zinc</keyword>
<evidence type="ECO:0000256" key="1">
    <source>
        <dbReference type="ARBA" id="ARBA00005339"/>
    </source>
</evidence>
<dbReference type="Proteomes" id="UP001318860">
    <property type="component" value="Unassembled WGS sequence"/>
</dbReference>
<evidence type="ECO:0000259" key="9">
    <source>
        <dbReference type="Pfam" id="PF00899"/>
    </source>
</evidence>
<dbReference type="CDD" id="cd00757">
    <property type="entry name" value="ThiF_MoeB_HesA_family"/>
    <property type="match status" value="1"/>
</dbReference>
<dbReference type="InterPro" id="IPR000594">
    <property type="entry name" value="ThiF_NAD_FAD-bd"/>
</dbReference>
<evidence type="ECO:0000256" key="5">
    <source>
        <dbReference type="ARBA" id="ARBA00022786"/>
    </source>
</evidence>